<keyword evidence="10" id="KW-1185">Reference proteome</keyword>
<comment type="subcellular location">
    <subcellularLocation>
        <location evidence="1">Nucleus</location>
    </subcellularLocation>
</comment>
<keyword evidence="4" id="KW-0862">Zinc</keyword>
<dbReference type="PANTHER" id="PTHR47287:SF15">
    <property type="entry name" value="ZINC FINGER PROTEIN 3-LIKE"/>
    <property type="match status" value="1"/>
</dbReference>
<protein>
    <recommendedName>
        <fullName evidence="8">C2H2-type domain-containing protein</fullName>
    </recommendedName>
</protein>
<sequence length="303" mass="33582">MEVSDSSSIISLSSESPTCPIVKQSKHELQHQHRQEVENEDDEEEGQQGRQLSLPLLDLSLTHAKSSPSSDHDQIVSRPPHDELNLIDNLKKINKDPSSSSQPTTKPMEMEQRVFSCNYCQRKFYSSQALGGHQNAHKRERTLAKRGQRFATTLGYTSTALQYSSMASLPLHGSFNTSSITSSSNRSLGVQVHSMIHKPSFHNMVSNSSSSCHGHGNGHGGFMYGHHGWSRPPIHQQPAIGRLSTLEKHHHHHQMGSMASTVLASRGGVGRFENGGVRVLDEGRSSIRPNQEDFQKLDLSLKL</sequence>
<evidence type="ECO:0000256" key="2">
    <source>
        <dbReference type="ARBA" id="ARBA00022723"/>
    </source>
</evidence>
<dbReference type="PROSITE" id="PS50157">
    <property type="entry name" value="ZINC_FINGER_C2H2_2"/>
    <property type="match status" value="1"/>
</dbReference>
<dbReference type="InterPro" id="IPR036236">
    <property type="entry name" value="Znf_C2H2_sf"/>
</dbReference>
<reference evidence="9 10" key="1">
    <citation type="submission" date="2024-01" db="EMBL/GenBank/DDBJ databases">
        <title>Genome assemblies of Stephania.</title>
        <authorList>
            <person name="Yang L."/>
        </authorList>
    </citation>
    <scope>NUCLEOTIDE SEQUENCE [LARGE SCALE GENOMIC DNA]</scope>
    <source>
        <strain evidence="9">JXDWG</strain>
        <tissue evidence="9">Leaf</tissue>
    </source>
</reference>
<gene>
    <name evidence="9" type="ORF">Scep_023803</name>
</gene>
<dbReference type="EMBL" id="JBBNAG010000010">
    <property type="protein sequence ID" value="KAK9100373.1"/>
    <property type="molecule type" value="Genomic_DNA"/>
</dbReference>
<keyword evidence="5" id="KW-0539">Nucleus</keyword>
<evidence type="ECO:0000313" key="9">
    <source>
        <dbReference type="EMBL" id="KAK9100373.1"/>
    </source>
</evidence>
<dbReference type="FunFam" id="3.30.160.60:FF:001366">
    <property type="entry name" value="Zinc finger protein 2"/>
    <property type="match status" value="1"/>
</dbReference>
<keyword evidence="2" id="KW-0479">Metal-binding</keyword>
<evidence type="ECO:0000256" key="3">
    <source>
        <dbReference type="ARBA" id="ARBA00022771"/>
    </source>
</evidence>
<dbReference type="Proteomes" id="UP001419268">
    <property type="component" value="Unassembled WGS sequence"/>
</dbReference>
<dbReference type="GO" id="GO:0008270">
    <property type="term" value="F:zinc ion binding"/>
    <property type="evidence" value="ECO:0007669"/>
    <property type="project" value="UniProtKB-KW"/>
</dbReference>
<evidence type="ECO:0000256" key="6">
    <source>
        <dbReference type="PROSITE-ProRule" id="PRU00042"/>
    </source>
</evidence>
<feature type="compositionally biased region" description="Basic and acidic residues" evidence="7">
    <location>
        <begin position="25"/>
        <end position="37"/>
    </location>
</feature>
<feature type="domain" description="C2H2-type" evidence="8">
    <location>
        <begin position="115"/>
        <end position="142"/>
    </location>
</feature>
<evidence type="ECO:0000313" key="10">
    <source>
        <dbReference type="Proteomes" id="UP001419268"/>
    </source>
</evidence>
<name>A0AAP0F2G8_9MAGN</name>
<dbReference type="Gene3D" id="3.30.160.60">
    <property type="entry name" value="Classic Zinc Finger"/>
    <property type="match status" value="1"/>
</dbReference>
<accession>A0AAP0F2G8</accession>
<evidence type="ECO:0000256" key="1">
    <source>
        <dbReference type="ARBA" id="ARBA00004123"/>
    </source>
</evidence>
<feature type="region of interest" description="Disordered" evidence="7">
    <location>
        <begin position="1"/>
        <end position="52"/>
    </location>
</feature>
<comment type="caution">
    <text evidence="9">The sequence shown here is derived from an EMBL/GenBank/DDBJ whole genome shotgun (WGS) entry which is preliminary data.</text>
</comment>
<evidence type="ECO:0000256" key="5">
    <source>
        <dbReference type="ARBA" id="ARBA00023242"/>
    </source>
</evidence>
<proteinExistence type="predicted"/>
<dbReference type="SUPFAM" id="SSF57667">
    <property type="entry name" value="beta-beta-alpha zinc fingers"/>
    <property type="match status" value="1"/>
</dbReference>
<evidence type="ECO:0000259" key="8">
    <source>
        <dbReference type="PROSITE" id="PS50157"/>
    </source>
</evidence>
<dbReference type="PANTHER" id="PTHR47287">
    <property type="entry name" value="C2H2 AND C2HC ZINC FINGERS SUPERFAMILY PROTEIN"/>
    <property type="match status" value="1"/>
</dbReference>
<dbReference type="InterPro" id="IPR044246">
    <property type="entry name" value="ZFP3-like"/>
</dbReference>
<dbReference type="AlphaFoldDB" id="A0AAP0F2G8"/>
<dbReference type="GO" id="GO:0005634">
    <property type="term" value="C:nucleus"/>
    <property type="evidence" value="ECO:0007669"/>
    <property type="project" value="UniProtKB-SubCell"/>
</dbReference>
<keyword evidence="3 6" id="KW-0863">Zinc-finger</keyword>
<dbReference type="PROSITE" id="PS00028">
    <property type="entry name" value="ZINC_FINGER_C2H2_1"/>
    <property type="match status" value="1"/>
</dbReference>
<evidence type="ECO:0000256" key="4">
    <source>
        <dbReference type="ARBA" id="ARBA00022833"/>
    </source>
</evidence>
<dbReference type="InterPro" id="IPR013087">
    <property type="entry name" value="Znf_C2H2_type"/>
</dbReference>
<evidence type="ECO:0000256" key="7">
    <source>
        <dbReference type="SAM" id="MobiDB-lite"/>
    </source>
</evidence>
<organism evidence="9 10">
    <name type="scientific">Stephania cephalantha</name>
    <dbReference type="NCBI Taxonomy" id="152367"/>
    <lineage>
        <taxon>Eukaryota</taxon>
        <taxon>Viridiplantae</taxon>
        <taxon>Streptophyta</taxon>
        <taxon>Embryophyta</taxon>
        <taxon>Tracheophyta</taxon>
        <taxon>Spermatophyta</taxon>
        <taxon>Magnoliopsida</taxon>
        <taxon>Ranunculales</taxon>
        <taxon>Menispermaceae</taxon>
        <taxon>Menispermoideae</taxon>
        <taxon>Cissampelideae</taxon>
        <taxon>Stephania</taxon>
    </lineage>
</organism>
<feature type="compositionally biased region" description="Low complexity" evidence="7">
    <location>
        <begin position="1"/>
        <end position="16"/>
    </location>
</feature>
<dbReference type="GO" id="GO:0009788">
    <property type="term" value="P:negative regulation of abscisic acid-activated signaling pathway"/>
    <property type="evidence" value="ECO:0007669"/>
    <property type="project" value="InterPro"/>
</dbReference>